<name>A0A372JI27_9ACTN</name>
<organism evidence="6 7">
    <name type="scientific">Actinomadura logoneensis</name>
    <dbReference type="NCBI Taxonomy" id="2293572"/>
    <lineage>
        <taxon>Bacteria</taxon>
        <taxon>Bacillati</taxon>
        <taxon>Actinomycetota</taxon>
        <taxon>Actinomycetes</taxon>
        <taxon>Streptosporangiales</taxon>
        <taxon>Thermomonosporaceae</taxon>
        <taxon>Actinomadura</taxon>
    </lineage>
</organism>
<feature type="transmembrane region" description="Helical" evidence="5">
    <location>
        <begin position="88"/>
        <end position="108"/>
    </location>
</feature>
<evidence type="ECO:0000313" key="6">
    <source>
        <dbReference type="EMBL" id="RFU39610.1"/>
    </source>
</evidence>
<keyword evidence="2 5" id="KW-0812">Transmembrane</keyword>
<evidence type="ECO:0000256" key="5">
    <source>
        <dbReference type="SAM" id="Phobius"/>
    </source>
</evidence>
<keyword evidence="7" id="KW-1185">Reference proteome</keyword>
<comment type="caution">
    <text evidence="6">The sequence shown here is derived from an EMBL/GenBank/DDBJ whole genome shotgun (WGS) entry which is preliminary data.</text>
</comment>
<proteinExistence type="predicted"/>
<dbReference type="PANTHER" id="PTHR42038:SF2">
    <property type="entry name" value="TERPENE CYCLASE AUSL"/>
    <property type="match status" value="1"/>
</dbReference>
<dbReference type="EMBL" id="QURH01000332">
    <property type="protein sequence ID" value="RFU39610.1"/>
    <property type="molecule type" value="Genomic_DNA"/>
</dbReference>
<feature type="transmembrane region" description="Helical" evidence="5">
    <location>
        <begin position="6"/>
        <end position="27"/>
    </location>
</feature>
<accession>A0A372JI27</accession>
<feature type="transmembrane region" description="Helical" evidence="5">
    <location>
        <begin position="120"/>
        <end position="141"/>
    </location>
</feature>
<dbReference type="InterPro" id="IPR039020">
    <property type="entry name" value="PaxB-like"/>
</dbReference>
<evidence type="ECO:0000256" key="3">
    <source>
        <dbReference type="ARBA" id="ARBA00022989"/>
    </source>
</evidence>
<evidence type="ECO:0000256" key="4">
    <source>
        <dbReference type="ARBA" id="ARBA00023136"/>
    </source>
</evidence>
<evidence type="ECO:0000313" key="7">
    <source>
        <dbReference type="Proteomes" id="UP000261811"/>
    </source>
</evidence>
<dbReference type="PANTHER" id="PTHR42038">
    <property type="match status" value="1"/>
</dbReference>
<feature type="transmembrane region" description="Helical" evidence="5">
    <location>
        <begin position="153"/>
        <end position="171"/>
    </location>
</feature>
<sequence length="233" mass="25238">MDLADALSLGSGLAWTATYLLIILTGWRERTYGMPLAALGANLGWEFLFSFVRPGDGMQLVVNYVWFGFDVVILGLVVAYGPREFRFLPRWGFLGMLASVLVMGYLGVDLVSRQFDHGLATFAAFGQNLMMSGLFLSMLVARGSTRGQSVWIALAKGVGTGLASGACWIWAQDEPWRHGPLLPYLMITTAVLDLAYLVAVYAVARREAGGSASAPLRLNPAARSETSRVPEPA</sequence>
<dbReference type="Proteomes" id="UP000261811">
    <property type="component" value="Unassembled WGS sequence"/>
</dbReference>
<evidence type="ECO:0000256" key="2">
    <source>
        <dbReference type="ARBA" id="ARBA00022692"/>
    </source>
</evidence>
<feature type="transmembrane region" description="Helical" evidence="5">
    <location>
        <begin position="64"/>
        <end position="81"/>
    </location>
</feature>
<keyword evidence="3 5" id="KW-1133">Transmembrane helix</keyword>
<feature type="transmembrane region" description="Helical" evidence="5">
    <location>
        <begin position="183"/>
        <end position="204"/>
    </location>
</feature>
<dbReference type="OrthoDB" id="7825963at2"/>
<evidence type="ECO:0000256" key="1">
    <source>
        <dbReference type="ARBA" id="ARBA00004141"/>
    </source>
</evidence>
<dbReference type="AlphaFoldDB" id="A0A372JI27"/>
<reference evidence="6 7" key="1">
    <citation type="submission" date="2018-08" db="EMBL/GenBank/DDBJ databases">
        <title>Actinomadura jelena sp. nov., a novel Actinomycete isolated from soil in Chad.</title>
        <authorList>
            <person name="Shi L."/>
        </authorList>
    </citation>
    <scope>NUCLEOTIDE SEQUENCE [LARGE SCALE GENOMIC DNA]</scope>
    <source>
        <strain evidence="6 7">NEAU-G17</strain>
    </source>
</reference>
<dbReference type="Pfam" id="PF25129">
    <property type="entry name" value="Pyr4-TMTC"/>
    <property type="match status" value="1"/>
</dbReference>
<dbReference type="GO" id="GO:0016020">
    <property type="term" value="C:membrane"/>
    <property type="evidence" value="ECO:0007669"/>
    <property type="project" value="UniProtKB-SubCell"/>
</dbReference>
<dbReference type="GO" id="GO:0016829">
    <property type="term" value="F:lyase activity"/>
    <property type="evidence" value="ECO:0007669"/>
    <property type="project" value="InterPro"/>
</dbReference>
<comment type="subcellular location">
    <subcellularLocation>
        <location evidence="1">Membrane</location>
        <topology evidence="1">Multi-pass membrane protein</topology>
    </subcellularLocation>
</comment>
<dbReference type="RefSeq" id="WP_117359241.1">
    <property type="nucleotide sequence ID" value="NZ_QURH01000332.1"/>
</dbReference>
<keyword evidence="4 5" id="KW-0472">Membrane</keyword>
<protein>
    <submittedName>
        <fullName evidence="6">Uncharacterized protein</fullName>
    </submittedName>
</protein>
<gene>
    <name evidence="6" type="ORF">DZF91_21450</name>
</gene>